<evidence type="ECO:0000259" key="15">
    <source>
        <dbReference type="Pfam" id="PF00394"/>
    </source>
</evidence>
<keyword evidence="13" id="KW-0732">Signal</keyword>
<name>A0AAN8YYJ8_9MAGN</name>
<gene>
    <name evidence="18" type="ORF">RJ641_015853</name>
</gene>
<feature type="domain" description="Plastocyanin-like" evidence="17">
    <location>
        <begin position="40"/>
        <end position="153"/>
    </location>
</feature>
<dbReference type="InterPro" id="IPR017761">
    <property type="entry name" value="Laccase"/>
</dbReference>
<keyword evidence="11" id="KW-0325">Glycoprotein</keyword>
<evidence type="ECO:0000256" key="8">
    <source>
        <dbReference type="ARBA" id="ARBA00022737"/>
    </source>
</evidence>
<feature type="signal peptide" evidence="13">
    <location>
        <begin position="1"/>
        <end position="23"/>
    </location>
</feature>
<comment type="function">
    <text evidence="13">Lignin degradation and detoxification of lignin-derived products.</text>
</comment>
<dbReference type="GO" id="GO:0005507">
    <property type="term" value="F:copper ion binding"/>
    <property type="evidence" value="ECO:0007669"/>
    <property type="project" value="InterPro"/>
</dbReference>
<dbReference type="Pfam" id="PF07732">
    <property type="entry name" value="Cu-oxidase_3"/>
    <property type="match status" value="1"/>
</dbReference>
<dbReference type="Gene3D" id="2.60.40.420">
    <property type="entry name" value="Cupredoxins - blue copper proteins"/>
    <property type="match status" value="3"/>
</dbReference>
<dbReference type="InterPro" id="IPR011707">
    <property type="entry name" value="Cu-oxidase-like_N"/>
</dbReference>
<sequence length="604" mass="66511">MANLASSFILLFCFLSFAHVVHGTAQWPAGRSTRFYDFKVQTMKITKLCTTKDIVVINNMFPGPVVYAQEDDRVIVKVTNETPYNITIHWHGVRQRLSCWSDGPSYITQCPIQAGQTFTYEFTLVQQKGTLLWHAHVSWLRATVYGAIVIYPKTGVPYPFVYPYEEHVLILGEYWLKDMQQLEKDTLASGGGPPPADAFTINGHPGPKYNCSNNDVYQIDVVPGKTYLLRLISAALNSEVFFAIANHKLTIVEADAEYTKPFTTDRVMLGPGQTLNVLVTADQSIAKYSIAMGPYMSAQGAPFQSTPSVAYFNYLGAVPNQVALQASLPSFNDNLAVKTVMDGLRSLNASKVPKVIDKNLFFTIGLNVDKCHSSTPNKSCQGSNGGVMAASMNNISFIKPKISLLEAYYKSINGQYTPDFPDAPFKFYDFVNGAPNNIPNDTSSLNGTRVNVLEYGTMVQLILQDTGTVSIENHPIHLHGFSFYVVGYGSGNYNPQTANLNLVDPPYMNVIGVPVGGWAAIRFIADNPGIDPSNFIIWGLVHALSLGHTPIMGTSDEFHSEEWDRTSADSSSSASRPSAVLGEQLDEPNDNRYLVKFDHCNPKG</sequence>
<comment type="subcellular location">
    <subcellularLocation>
        <location evidence="2 13">Secreted</location>
        <location evidence="2 13">Extracellular space</location>
        <location evidence="2 13">Apoplast</location>
    </subcellularLocation>
</comment>
<dbReference type="CDD" id="cd13875">
    <property type="entry name" value="CuRO_2_LCC_plant"/>
    <property type="match status" value="1"/>
</dbReference>
<evidence type="ECO:0000259" key="17">
    <source>
        <dbReference type="Pfam" id="PF07732"/>
    </source>
</evidence>
<dbReference type="NCBIfam" id="TIGR03389">
    <property type="entry name" value="laccase"/>
    <property type="match status" value="1"/>
</dbReference>
<keyword evidence="9 13" id="KW-0560">Oxidoreductase</keyword>
<comment type="similarity">
    <text evidence="3 13">Belongs to the multicopper oxidase family.</text>
</comment>
<feature type="region of interest" description="Disordered" evidence="14">
    <location>
        <begin position="557"/>
        <end position="604"/>
    </location>
</feature>
<dbReference type="SUPFAM" id="SSF49503">
    <property type="entry name" value="Cupredoxins"/>
    <property type="match status" value="3"/>
</dbReference>
<feature type="domain" description="Plastocyanin-like" evidence="15">
    <location>
        <begin position="165"/>
        <end position="316"/>
    </location>
</feature>
<feature type="compositionally biased region" description="Basic and acidic residues" evidence="14">
    <location>
        <begin position="589"/>
        <end position="604"/>
    </location>
</feature>
<evidence type="ECO:0000256" key="2">
    <source>
        <dbReference type="ARBA" id="ARBA00004271"/>
    </source>
</evidence>
<dbReference type="PANTHER" id="PTHR11709">
    <property type="entry name" value="MULTI-COPPER OXIDASE"/>
    <property type="match status" value="1"/>
</dbReference>
<dbReference type="InterPro" id="IPR011706">
    <property type="entry name" value="Cu-oxidase_C"/>
</dbReference>
<dbReference type="InterPro" id="IPR034288">
    <property type="entry name" value="CuRO_1_LCC"/>
</dbReference>
<keyword evidence="7 13" id="KW-0479">Metal-binding</keyword>
<evidence type="ECO:0000313" key="19">
    <source>
        <dbReference type="Proteomes" id="UP001370490"/>
    </source>
</evidence>
<comment type="cofactor">
    <cofactor evidence="13">
        <name>Cu cation</name>
        <dbReference type="ChEBI" id="CHEBI:23378"/>
    </cofactor>
    <text evidence="13">Binds 4 Cu cations per monomer.</text>
</comment>
<evidence type="ECO:0000256" key="11">
    <source>
        <dbReference type="ARBA" id="ARBA00023180"/>
    </source>
</evidence>
<organism evidence="18 19">
    <name type="scientific">Dillenia turbinata</name>
    <dbReference type="NCBI Taxonomy" id="194707"/>
    <lineage>
        <taxon>Eukaryota</taxon>
        <taxon>Viridiplantae</taxon>
        <taxon>Streptophyta</taxon>
        <taxon>Embryophyta</taxon>
        <taxon>Tracheophyta</taxon>
        <taxon>Spermatophyta</taxon>
        <taxon>Magnoliopsida</taxon>
        <taxon>eudicotyledons</taxon>
        <taxon>Gunneridae</taxon>
        <taxon>Pentapetalae</taxon>
        <taxon>Dilleniales</taxon>
        <taxon>Dilleniaceae</taxon>
        <taxon>Dillenia</taxon>
    </lineage>
</organism>
<dbReference type="EMBL" id="JBAMMX010000021">
    <property type="protein sequence ID" value="KAK6919949.1"/>
    <property type="molecule type" value="Genomic_DNA"/>
</dbReference>
<keyword evidence="12 13" id="KW-0439">Lignin degradation</keyword>
<dbReference type="InterPro" id="IPR001117">
    <property type="entry name" value="Cu-oxidase_2nd"/>
</dbReference>
<keyword evidence="6 13" id="KW-0964">Secreted</keyword>
<evidence type="ECO:0000256" key="14">
    <source>
        <dbReference type="SAM" id="MobiDB-lite"/>
    </source>
</evidence>
<dbReference type="AlphaFoldDB" id="A0AAN8YYJ8"/>
<keyword evidence="5 13" id="KW-0052">Apoplast</keyword>
<comment type="caution">
    <text evidence="18">The sequence shown here is derived from an EMBL/GenBank/DDBJ whole genome shotgun (WGS) entry which is preliminary data.</text>
</comment>
<dbReference type="CDD" id="cd13849">
    <property type="entry name" value="CuRO_1_LCC_plant"/>
    <property type="match status" value="1"/>
</dbReference>
<accession>A0AAN8YYJ8</accession>
<evidence type="ECO:0000256" key="7">
    <source>
        <dbReference type="ARBA" id="ARBA00022723"/>
    </source>
</evidence>
<evidence type="ECO:0000256" key="12">
    <source>
        <dbReference type="ARBA" id="ARBA00023185"/>
    </source>
</evidence>
<reference evidence="18 19" key="1">
    <citation type="submission" date="2023-12" db="EMBL/GenBank/DDBJ databases">
        <title>A high-quality genome assembly for Dillenia turbinata (Dilleniales).</title>
        <authorList>
            <person name="Chanderbali A."/>
        </authorList>
    </citation>
    <scope>NUCLEOTIDE SEQUENCE [LARGE SCALE GENOMIC DNA]</scope>
    <source>
        <strain evidence="18">LSX21</strain>
        <tissue evidence="18">Leaf</tissue>
    </source>
</reference>
<dbReference type="GO" id="GO:0046274">
    <property type="term" value="P:lignin catabolic process"/>
    <property type="evidence" value="ECO:0007669"/>
    <property type="project" value="UniProtKB-KW"/>
</dbReference>
<dbReference type="InterPro" id="IPR045087">
    <property type="entry name" value="Cu-oxidase_fam"/>
</dbReference>
<evidence type="ECO:0000256" key="13">
    <source>
        <dbReference type="RuleBase" id="RU361119"/>
    </source>
</evidence>
<dbReference type="EC" id="1.10.3.2" evidence="4 13"/>
<feature type="compositionally biased region" description="Basic and acidic residues" evidence="14">
    <location>
        <begin position="557"/>
        <end position="567"/>
    </location>
</feature>
<protein>
    <recommendedName>
        <fullName evidence="4 13">Laccase</fullName>
        <ecNumber evidence="4 13">1.10.3.2</ecNumber>
    </recommendedName>
    <alternativeName>
        <fullName evidence="13">Benzenediol:oxygen oxidoreductase</fullName>
    </alternativeName>
    <alternativeName>
        <fullName evidence="13">Diphenol oxidase</fullName>
    </alternativeName>
    <alternativeName>
        <fullName evidence="13">Urishiol oxidase</fullName>
    </alternativeName>
</protein>
<dbReference type="Pfam" id="PF00394">
    <property type="entry name" value="Cu-oxidase"/>
    <property type="match status" value="1"/>
</dbReference>
<comment type="catalytic activity">
    <reaction evidence="1 13">
        <text>4 hydroquinone + O2 = 4 benzosemiquinone + 2 H2O</text>
        <dbReference type="Rhea" id="RHEA:11276"/>
        <dbReference type="ChEBI" id="CHEBI:15377"/>
        <dbReference type="ChEBI" id="CHEBI:15379"/>
        <dbReference type="ChEBI" id="CHEBI:17594"/>
        <dbReference type="ChEBI" id="CHEBI:17977"/>
        <dbReference type="EC" id="1.10.3.2"/>
    </reaction>
</comment>
<keyword evidence="10 13" id="KW-0186">Copper</keyword>
<dbReference type="InterPro" id="IPR008972">
    <property type="entry name" value="Cupredoxin"/>
</dbReference>
<evidence type="ECO:0000256" key="9">
    <source>
        <dbReference type="ARBA" id="ARBA00023002"/>
    </source>
</evidence>
<dbReference type="Proteomes" id="UP001370490">
    <property type="component" value="Unassembled WGS sequence"/>
</dbReference>
<evidence type="ECO:0000259" key="16">
    <source>
        <dbReference type="Pfam" id="PF07731"/>
    </source>
</evidence>
<feature type="chain" id="PRO_5042673242" description="Laccase" evidence="13">
    <location>
        <begin position="24"/>
        <end position="604"/>
    </location>
</feature>
<evidence type="ECO:0000313" key="18">
    <source>
        <dbReference type="EMBL" id="KAK6919949.1"/>
    </source>
</evidence>
<feature type="domain" description="Plastocyanin-like" evidence="16">
    <location>
        <begin position="436"/>
        <end position="529"/>
    </location>
</feature>
<dbReference type="GO" id="GO:0048046">
    <property type="term" value="C:apoplast"/>
    <property type="evidence" value="ECO:0007669"/>
    <property type="project" value="UniProtKB-SubCell"/>
</dbReference>
<proteinExistence type="inferred from homology"/>
<evidence type="ECO:0000256" key="3">
    <source>
        <dbReference type="ARBA" id="ARBA00010609"/>
    </source>
</evidence>
<evidence type="ECO:0000256" key="5">
    <source>
        <dbReference type="ARBA" id="ARBA00022523"/>
    </source>
</evidence>
<evidence type="ECO:0000256" key="1">
    <source>
        <dbReference type="ARBA" id="ARBA00000349"/>
    </source>
</evidence>
<feature type="compositionally biased region" description="Low complexity" evidence="14">
    <location>
        <begin position="568"/>
        <end position="579"/>
    </location>
</feature>
<evidence type="ECO:0000256" key="6">
    <source>
        <dbReference type="ARBA" id="ARBA00022525"/>
    </source>
</evidence>
<evidence type="ECO:0000256" key="10">
    <source>
        <dbReference type="ARBA" id="ARBA00023008"/>
    </source>
</evidence>
<dbReference type="Pfam" id="PF07731">
    <property type="entry name" value="Cu-oxidase_2"/>
    <property type="match status" value="1"/>
</dbReference>
<dbReference type="GO" id="GO:0052716">
    <property type="term" value="F:hydroquinone:oxygen oxidoreductase activity"/>
    <property type="evidence" value="ECO:0007669"/>
    <property type="project" value="UniProtKB-EC"/>
</dbReference>
<dbReference type="PANTHER" id="PTHR11709:SF324">
    <property type="entry name" value="LACCASE-6"/>
    <property type="match status" value="1"/>
</dbReference>
<keyword evidence="8 13" id="KW-0677">Repeat</keyword>
<keyword evidence="19" id="KW-1185">Reference proteome</keyword>
<evidence type="ECO:0000256" key="4">
    <source>
        <dbReference type="ARBA" id="ARBA00012297"/>
    </source>
</evidence>
<dbReference type="InterPro" id="IPR034285">
    <property type="entry name" value="CuRO_2_LCC"/>
</dbReference>